<name>A0ABU6WYI7_9FABA</name>
<dbReference type="InterPro" id="IPR009075">
    <property type="entry name" value="AcylCo_DH/oxidase_C"/>
</dbReference>
<reference evidence="4 5" key="1">
    <citation type="journal article" date="2023" name="Plants (Basel)">
        <title>Bridging the Gap: Combining Genomics and Transcriptomics Approaches to Understand Stylosanthes scabra, an Orphan Legume from the Brazilian Caatinga.</title>
        <authorList>
            <person name="Ferreira-Neto J.R.C."/>
            <person name="da Silva M.D."/>
            <person name="Binneck E."/>
            <person name="de Melo N.F."/>
            <person name="da Silva R.H."/>
            <person name="de Melo A.L.T.M."/>
            <person name="Pandolfi V."/>
            <person name="Bustamante F.O."/>
            <person name="Brasileiro-Vidal A.C."/>
            <person name="Benko-Iseppon A.M."/>
        </authorList>
    </citation>
    <scope>NUCLEOTIDE SEQUENCE [LARGE SCALE GENOMIC DNA]</scope>
    <source>
        <tissue evidence="4">Leaves</tissue>
    </source>
</reference>
<sequence>MADVMGRLGPGRLHHCMRLIGAVERGMLLMAQRAHNRRTFGKLIAQHGSFLSDLAKCHIELKKTRLLALEAADQLDKHGNKKARGILAMAMVVAPNMALKVLDMAIQVHGAAGVSSDTVLSHLWAAARTLRIADGPDEVHLGTI</sequence>
<comment type="caution">
    <text evidence="4">The sequence shown here is derived from an EMBL/GenBank/DDBJ whole genome shotgun (WGS) entry which is preliminary data.</text>
</comment>
<keyword evidence="2 4" id="KW-0560">Oxidoreductase</keyword>
<dbReference type="Proteomes" id="UP001341840">
    <property type="component" value="Unassembled WGS sequence"/>
</dbReference>
<evidence type="ECO:0000313" key="4">
    <source>
        <dbReference type="EMBL" id="MED6190392.1"/>
    </source>
</evidence>
<keyword evidence="1" id="KW-0285">Flavoprotein</keyword>
<feature type="domain" description="Acyl-CoA dehydrogenase/oxidase C-terminal" evidence="3">
    <location>
        <begin position="3"/>
        <end position="144"/>
    </location>
</feature>
<dbReference type="Pfam" id="PF00441">
    <property type="entry name" value="Acyl-CoA_dh_1"/>
    <property type="match status" value="1"/>
</dbReference>
<dbReference type="PANTHER" id="PTHR48083:SF13">
    <property type="entry name" value="ACYL-COA DEHYDROGENASE FAMILY MEMBER 11"/>
    <property type="match status" value="1"/>
</dbReference>
<dbReference type="SUPFAM" id="SSF47203">
    <property type="entry name" value="Acyl-CoA dehydrogenase C-terminal domain-like"/>
    <property type="match status" value="1"/>
</dbReference>
<dbReference type="EMBL" id="JASCZI010185103">
    <property type="protein sequence ID" value="MED6190392.1"/>
    <property type="molecule type" value="Genomic_DNA"/>
</dbReference>
<dbReference type="InterPro" id="IPR050741">
    <property type="entry name" value="Acyl-CoA_dehydrogenase"/>
</dbReference>
<protein>
    <submittedName>
        <fullName evidence="4">Acyl-CoA dehydrogenase ibr3</fullName>
        <ecNumber evidence="4">1.3.8.7</ecNumber>
    </submittedName>
</protein>
<evidence type="ECO:0000259" key="3">
    <source>
        <dbReference type="Pfam" id="PF00441"/>
    </source>
</evidence>
<accession>A0ABU6WYI7</accession>
<feature type="non-terminal residue" evidence="4">
    <location>
        <position position="144"/>
    </location>
</feature>
<evidence type="ECO:0000313" key="5">
    <source>
        <dbReference type="Proteomes" id="UP001341840"/>
    </source>
</evidence>
<keyword evidence="5" id="KW-1185">Reference proteome</keyword>
<dbReference type="PANTHER" id="PTHR48083">
    <property type="entry name" value="MEDIUM-CHAIN SPECIFIC ACYL-COA DEHYDROGENASE, MITOCHONDRIAL-RELATED"/>
    <property type="match status" value="1"/>
</dbReference>
<dbReference type="Gene3D" id="1.20.140.10">
    <property type="entry name" value="Butyryl-CoA Dehydrogenase, subunit A, domain 3"/>
    <property type="match status" value="1"/>
</dbReference>
<proteinExistence type="predicted"/>
<evidence type="ECO:0000256" key="2">
    <source>
        <dbReference type="ARBA" id="ARBA00023002"/>
    </source>
</evidence>
<dbReference type="InterPro" id="IPR036250">
    <property type="entry name" value="AcylCo_DH-like_C"/>
</dbReference>
<organism evidence="4 5">
    <name type="scientific">Stylosanthes scabra</name>
    <dbReference type="NCBI Taxonomy" id="79078"/>
    <lineage>
        <taxon>Eukaryota</taxon>
        <taxon>Viridiplantae</taxon>
        <taxon>Streptophyta</taxon>
        <taxon>Embryophyta</taxon>
        <taxon>Tracheophyta</taxon>
        <taxon>Spermatophyta</taxon>
        <taxon>Magnoliopsida</taxon>
        <taxon>eudicotyledons</taxon>
        <taxon>Gunneridae</taxon>
        <taxon>Pentapetalae</taxon>
        <taxon>rosids</taxon>
        <taxon>fabids</taxon>
        <taxon>Fabales</taxon>
        <taxon>Fabaceae</taxon>
        <taxon>Papilionoideae</taxon>
        <taxon>50 kb inversion clade</taxon>
        <taxon>dalbergioids sensu lato</taxon>
        <taxon>Dalbergieae</taxon>
        <taxon>Pterocarpus clade</taxon>
        <taxon>Stylosanthes</taxon>
    </lineage>
</organism>
<dbReference type="EC" id="1.3.8.7" evidence="4"/>
<evidence type="ECO:0000256" key="1">
    <source>
        <dbReference type="ARBA" id="ARBA00022630"/>
    </source>
</evidence>
<gene>
    <name evidence="4" type="primary">IBR3_4</name>
    <name evidence="4" type="ORF">PIB30_105407</name>
</gene>
<dbReference type="GO" id="GO:0070991">
    <property type="term" value="F:medium-chain fatty acyl-CoA dehydrogenase activity"/>
    <property type="evidence" value="ECO:0007669"/>
    <property type="project" value="UniProtKB-EC"/>
</dbReference>